<keyword evidence="3" id="KW-0805">Transcription regulation</keyword>
<dbReference type="GO" id="GO:0000981">
    <property type="term" value="F:DNA-binding transcription factor activity, RNA polymerase II-specific"/>
    <property type="evidence" value="ECO:0000318"/>
    <property type="project" value="GO_Central"/>
</dbReference>
<dbReference type="GO" id="GO:0000978">
    <property type="term" value="F:RNA polymerase II cis-regulatory region sequence-specific DNA binding"/>
    <property type="evidence" value="ECO:0000318"/>
    <property type="project" value="GO_Central"/>
</dbReference>
<dbReference type="InterPro" id="IPR050560">
    <property type="entry name" value="MYB_TF"/>
</dbReference>
<gene>
    <name evidence="9" type="ORF">MIMGU_mgv1a019356mg</name>
</gene>
<dbReference type="SUPFAM" id="SSF46689">
    <property type="entry name" value="Homeodomain-like"/>
    <property type="match status" value="1"/>
</dbReference>
<proteinExistence type="predicted"/>
<sequence length="142" mass="16669">MEKMNKKSVCGKGHWKPCEDAKLRELVAAYGPHNWNFISEKLQHLSSRSGKSCRLRWYNQLDPNINKRELTEEEEERLMAAHSVYGNKWAFISRRFFPGRTDNAVKNHWHVLTARKQKHRTSVTPKLTTNSCATRHHLQMGK</sequence>
<dbReference type="PANTHER" id="PTHR45614">
    <property type="entry name" value="MYB PROTEIN-RELATED"/>
    <property type="match status" value="1"/>
</dbReference>
<dbReference type="GO" id="GO:0006355">
    <property type="term" value="P:regulation of DNA-templated transcription"/>
    <property type="evidence" value="ECO:0000318"/>
    <property type="project" value="GO_Central"/>
</dbReference>
<dbReference type="FunFam" id="1.10.10.60:FF:000060">
    <property type="entry name" value="MYB transcription factor"/>
    <property type="match status" value="1"/>
</dbReference>
<evidence type="ECO:0000313" key="9">
    <source>
        <dbReference type="EMBL" id="EYU34060.1"/>
    </source>
</evidence>
<feature type="domain" description="Myb-like" evidence="7">
    <location>
        <begin position="12"/>
        <end position="61"/>
    </location>
</feature>
<keyword evidence="6" id="KW-0539">Nucleus</keyword>
<evidence type="ECO:0000256" key="1">
    <source>
        <dbReference type="ARBA" id="ARBA00004123"/>
    </source>
</evidence>
<dbReference type="eggNOG" id="KOG0048">
    <property type="taxonomic scope" value="Eukaryota"/>
</dbReference>
<dbReference type="CDD" id="cd00167">
    <property type="entry name" value="SANT"/>
    <property type="match status" value="2"/>
</dbReference>
<feature type="domain" description="HTH myb-type" evidence="8">
    <location>
        <begin position="62"/>
        <end position="117"/>
    </location>
</feature>
<dbReference type="PANTHER" id="PTHR45614:SF277">
    <property type="entry name" value="HOMEODOMAIN-LIKE PROTEIN-RELATED"/>
    <property type="match status" value="1"/>
</dbReference>
<dbReference type="InterPro" id="IPR017930">
    <property type="entry name" value="Myb_dom"/>
</dbReference>
<dbReference type="InterPro" id="IPR009057">
    <property type="entry name" value="Homeodomain-like_sf"/>
</dbReference>
<dbReference type="InterPro" id="IPR001005">
    <property type="entry name" value="SANT/Myb"/>
</dbReference>
<evidence type="ECO:0000259" key="8">
    <source>
        <dbReference type="PROSITE" id="PS51294"/>
    </source>
</evidence>
<dbReference type="PROSITE" id="PS51294">
    <property type="entry name" value="HTH_MYB"/>
    <property type="match status" value="2"/>
</dbReference>
<feature type="non-terminal residue" evidence="9">
    <location>
        <position position="142"/>
    </location>
</feature>
<comment type="subcellular location">
    <subcellularLocation>
        <location evidence="1">Nucleus</location>
    </subcellularLocation>
</comment>
<dbReference type="EMBL" id="KI630728">
    <property type="protein sequence ID" value="EYU34060.1"/>
    <property type="molecule type" value="Genomic_DNA"/>
</dbReference>
<dbReference type="GO" id="GO:0005634">
    <property type="term" value="C:nucleus"/>
    <property type="evidence" value="ECO:0000318"/>
    <property type="project" value="GO_Central"/>
</dbReference>
<evidence type="ECO:0000259" key="7">
    <source>
        <dbReference type="PROSITE" id="PS50090"/>
    </source>
</evidence>
<name>A0A022R5H1_ERYGU</name>
<evidence type="ECO:0000313" key="10">
    <source>
        <dbReference type="Proteomes" id="UP000030748"/>
    </source>
</evidence>
<dbReference type="Gene3D" id="1.10.10.60">
    <property type="entry name" value="Homeodomain-like"/>
    <property type="match status" value="2"/>
</dbReference>
<dbReference type="Pfam" id="PF13921">
    <property type="entry name" value="Myb_DNA-bind_6"/>
    <property type="match status" value="1"/>
</dbReference>
<evidence type="ECO:0000256" key="5">
    <source>
        <dbReference type="ARBA" id="ARBA00023163"/>
    </source>
</evidence>
<feature type="domain" description="Myb-like" evidence="7">
    <location>
        <begin position="62"/>
        <end position="113"/>
    </location>
</feature>
<feature type="domain" description="HTH myb-type" evidence="8">
    <location>
        <begin position="7"/>
        <end position="61"/>
    </location>
</feature>
<keyword evidence="2" id="KW-0677">Repeat</keyword>
<evidence type="ECO:0000256" key="6">
    <source>
        <dbReference type="ARBA" id="ARBA00023242"/>
    </source>
</evidence>
<dbReference type="Proteomes" id="UP000030748">
    <property type="component" value="Unassembled WGS sequence"/>
</dbReference>
<keyword evidence="10" id="KW-1185">Reference proteome</keyword>
<reference evidence="9 10" key="1">
    <citation type="journal article" date="2013" name="Proc. Natl. Acad. Sci. U.S.A.">
        <title>Fine-scale variation in meiotic recombination in Mimulus inferred from population shotgun sequencing.</title>
        <authorList>
            <person name="Hellsten U."/>
            <person name="Wright K.M."/>
            <person name="Jenkins J."/>
            <person name="Shu S."/>
            <person name="Yuan Y."/>
            <person name="Wessler S.R."/>
            <person name="Schmutz J."/>
            <person name="Willis J.H."/>
            <person name="Rokhsar D.S."/>
        </authorList>
    </citation>
    <scope>NUCLEOTIDE SEQUENCE [LARGE SCALE GENOMIC DNA]</scope>
    <source>
        <strain evidence="10">cv. DUN x IM62</strain>
    </source>
</reference>
<evidence type="ECO:0000256" key="3">
    <source>
        <dbReference type="ARBA" id="ARBA00023015"/>
    </source>
</evidence>
<keyword evidence="5" id="KW-0804">Transcription</keyword>
<protein>
    <submittedName>
        <fullName evidence="9">Uncharacterized protein</fullName>
    </submittedName>
</protein>
<dbReference type="SMART" id="SM00717">
    <property type="entry name" value="SANT"/>
    <property type="match status" value="2"/>
</dbReference>
<evidence type="ECO:0000256" key="2">
    <source>
        <dbReference type="ARBA" id="ARBA00022737"/>
    </source>
</evidence>
<evidence type="ECO:0000256" key="4">
    <source>
        <dbReference type="ARBA" id="ARBA00023125"/>
    </source>
</evidence>
<dbReference type="AlphaFoldDB" id="A0A022R5H1"/>
<dbReference type="PROSITE" id="PS50090">
    <property type="entry name" value="MYB_LIKE"/>
    <property type="match status" value="2"/>
</dbReference>
<accession>A0A022R5H1</accession>
<organism evidence="9 10">
    <name type="scientific">Erythranthe guttata</name>
    <name type="common">Yellow monkey flower</name>
    <name type="synonym">Mimulus guttatus</name>
    <dbReference type="NCBI Taxonomy" id="4155"/>
    <lineage>
        <taxon>Eukaryota</taxon>
        <taxon>Viridiplantae</taxon>
        <taxon>Streptophyta</taxon>
        <taxon>Embryophyta</taxon>
        <taxon>Tracheophyta</taxon>
        <taxon>Spermatophyta</taxon>
        <taxon>Magnoliopsida</taxon>
        <taxon>eudicotyledons</taxon>
        <taxon>Gunneridae</taxon>
        <taxon>Pentapetalae</taxon>
        <taxon>asterids</taxon>
        <taxon>lamiids</taxon>
        <taxon>Lamiales</taxon>
        <taxon>Phrymaceae</taxon>
        <taxon>Erythranthe</taxon>
    </lineage>
</organism>
<keyword evidence="4" id="KW-0238">DNA-binding</keyword>